<proteinExistence type="predicted"/>
<dbReference type="SMART" id="SM00184">
    <property type="entry name" value="RING"/>
    <property type="match status" value="1"/>
</dbReference>
<evidence type="ECO:0000256" key="6">
    <source>
        <dbReference type="PROSITE-ProRule" id="PRU00504"/>
    </source>
</evidence>
<dbReference type="CDD" id="cd16524">
    <property type="entry name" value="RING-HC_NHL-1-like"/>
    <property type="match status" value="1"/>
</dbReference>
<keyword evidence="2" id="KW-0677">Repeat</keyword>
<dbReference type="EMBL" id="GIIL01001643">
    <property type="protein sequence ID" value="NOV45369.1"/>
    <property type="molecule type" value="Transcribed_RNA"/>
</dbReference>
<feature type="repeat" description="NHL" evidence="6">
    <location>
        <begin position="1096"/>
        <end position="1139"/>
    </location>
</feature>
<feature type="compositionally biased region" description="Low complexity" evidence="7">
    <location>
        <begin position="972"/>
        <end position="988"/>
    </location>
</feature>
<dbReference type="CDD" id="cd14954">
    <property type="entry name" value="NHL_TRIM71_like"/>
    <property type="match status" value="1"/>
</dbReference>
<feature type="compositionally biased region" description="Low complexity" evidence="7">
    <location>
        <begin position="597"/>
        <end position="616"/>
    </location>
</feature>
<dbReference type="FunFam" id="2.120.10.30:FF:000013">
    <property type="entry name" value="E3 ubiquitin-protein ligase TRIM71"/>
    <property type="match status" value="2"/>
</dbReference>
<dbReference type="InterPro" id="IPR011042">
    <property type="entry name" value="6-blade_b-propeller_TolB-like"/>
</dbReference>
<feature type="compositionally biased region" description="Basic and acidic residues" evidence="7">
    <location>
        <begin position="526"/>
        <end position="535"/>
    </location>
</feature>
<feature type="compositionally biased region" description="Acidic residues" evidence="7">
    <location>
        <begin position="690"/>
        <end position="712"/>
    </location>
</feature>
<evidence type="ECO:0000256" key="1">
    <source>
        <dbReference type="ARBA" id="ARBA00022723"/>
    </source>
</evidence>
<reference evidence="9" key="1">
    <citation type="submission" date="2020-03" db="EMBL/GenBank/DDBJ databases">
        <title>Transcriptomic Profiling of the Digestive Tract of the Rat Flea, Xenopsylla cheopis, Following Blood Feeding and Infection with Yersinia pestis.</title>
        <authorList>
            <person name="Bland D.M."/>
            <person name="Martens C.A."/>
            <person name="Virtaneva K."/>
            <person name="Kanakabandi K."/>
            <person name="Long D."/>
            <person name="Rosenke R."/>
            <person name="Saturday G.A."/>
            <person name="Hoyt F.H."/>
            <person name="Bruno D.P."/>
            <person name="Ribeiro J.M.C."/>
            <person name="Hinnebusch J."/>
        </authorList>
    </citation>
    <scope>NUCLEOTIDE SEQUENCE</scope>
</reference>
<feature type="compositionally biased region" description="Basic and acidic residues" evidence="7">
    <location>
        <begin position="354"/>
        <end position="373"/>
    </location>
</feature>
<name>A0A6M2DGI7_XENCH</name>
<dbReference type="Gene3D" id="3.30.40.10">
    <property type="entry name" value="Zinc/RING finger domain, C3HC4 (zinc finger)"/>
    <property type="match status" value="1"/>
</dbReference>
<dbReference type="PANTHER" id="PTHR24104:SF47">
    <property type="entry name" value="E3 UBIQUITIN-PROTEIN LIGASE NHLRC1"/>
    <property type="match status" value="1"/>
</dbReference>
<dbReference type="InterPro" id="IPR001258">
    <property type="entry name" value="NHL_repeat"/>
</dbReference>
<evidence type="ECO:0000256" key="3">
    <source>
        <dbReference type="ARBA" id="ARBA00022771"/>
    </source>
</evidence>
<keyword evidence="3 5" id="KW-0863">Zinc-finger</keyword>
<organism evidence="9">
    <name type="scientific">Xenopsylla cheopis</name>
    <name type="common">Oriental rat flea</name>
    <name type="synonym">Pulex cheopis</name>
    <dbReference type="NCBI Taxonomy" id="163159"/>
    <lineage>
        <taxon>Eukaryota</taxon>
        <taxon>Metazoa</taxon>
        <taxon>Ecdysozoa</taxon>
        <taxon>Arthropoda</taxon>
        <taxon>Hexapoda</taxon>
        <taxon>Insecta</taxon>
        <taxon>Pterygota</taxon>
        <taxon>Neoptera</taxon>
        <taxon>Endopterygota</taxon>
        <taxon>Siphonaptera</taxon>
        <taxon>Pulicidae</taxon>
        <taxon>Xenopsyllinae</taxon>
        <taxon>Xenopsylla</taxon>
    </lineage>
</organism>
<feature type="compositionally biased region" description="Polar residues" evidence="7">
    <location>
        <begin position="536"/>
        <end position="550"/>
    </location>
</feature>
<dbReference type="PANTHER" id="PTHR24104">
    <property type="entry name" value="E3 UBIQUITIN-PROTEIN LIGASE NHLRC1-RELATED"/>
    <property type="match status" value="1"/>
</dbReference>
<evidence type="ECO:0000256" key="4">
    <source>
        <dbReference type="ARBA" id="ARBA00022833"/>
    </source>
</evidence>
<feature type="repeat" description="NHL" evidence="6">
    <location>
        <begin position="1237"/>
        <end position="1280"/>
    </location>
</feature>
<dbReference type="PROSITE" id="PS51125">
    <property type="entry name" value="NHL"/>
    <property type="match status" value="6"/>
</dbReference>
<feature type="compositionally biased region" description="Polar residues" evidence="7">
    <location>
        <begin position="755"/>
        <end position="764"/>
    </location>
</feature>
<keyword evidence="4" id="KW-0862">Zinc</keyword>
<evidence type="ECO:0000256" key="7">
    <source>
        <dbReference type="SAM" id="MobiDB-lite"/>
    </source>
</evidence>
<feature type="compositionally biased region" description="Polar residues" evidence="7">
    <location>
        <begin position="823"/>
        <end position="842"/>
    </location>
</feature>
<evidence type="ECO:0000256" key="5">
    <source>
        <dbReference type="PROSITE-ProRule" id="PRU00175"/>
    </source>
</evidence>
<feature type="compositionally biased region" description="Basic and acidic residues" evidence="7">
    <location>
        <begin position="741"/>
        <end position="754"/>
    </location>
</feature>
<feature type="repeat" description="NHL" evidence="6">
    <location>
        <begin position="1190"/>
        <end position="1233"/>
    </location>
</feature>
<feature type="repeat" description="NHL" evidence="6">
    <location>
        <begin position="1146"/>
        <end position="1186"/>
    </location>
</feature>
<evidence type="ECO:0000259" key="8">
    <source>
        <dbReference type="PROSITE" id="PS50089"/>
    </source>
</evidence>
<feature type="repeat" description="NHL" evidence="6">
    <location>
        <begin position="1284"/>
        <end position="1324"/>
    </location>
</feature>
<feature type="domain" description="RING-type" evidence="8">
    <location>
        <begin position="10"/>
        <end position="52"/>
    </location>
</feature>
<dbReference type="SUPFAM" id="SSF101898">
    <property type="entry name" value="NHL repeat"/>
    <property type="match status" value="1"/>
</dbReference>
<feature type="repeat" description="NHL" evidence="6">
    <location>
        <begin position="1049"/>
        <end position="1092"/>
    </location>
</feature>
<evidence type="ECO:0000313" key="9">
    <source>
        <dbReference type="EMBL" id="NOV45369.1"/>
    </source>
</evidence>
<dbReference type="InterPro" id="IPR013083">
    <property type="entry name" value="Znf_RING/FYVE/PHD"/>
</dbReference>
<dbReference type="PROSITE" id="PS50089">
    <property type="entry name" value="ZF_RING_2"/>
    <property type="match status" value="1"/>
</dbReference>
<feature type="compositionally biased region" description="Basic and acidic residues" evidence="7">
    <location>
        <begin position="417"/>
        <end position="431"/>
    </location>
</feature>
<feature type="compositionally biased region" description="Basic and acidic residues" evidence="7">
    <location>
        <begin position="318"/>
        <end position="341"/>
    </location>
</feature>
<feature type="compositionally biased region" description="Basic and acidic residues" evidence="7">
    <location>
        <begin position="450"/>
        <end position="465"/>
    </location>
</feature>
<feature type="compositionally biased region" description="Polar residues" evidence="7">
    <location>
        <begin position="470"/>
        <end position="488"/>
    </location>
</feature>
<dbReference type="InterPro" id="IPR001841">
    <property type="entry name" value="Znf_RING"/>
</dbReference>
<feature type="compositionally biased region" description="Basic residues" evidence="7">
    <location>
        <begin position="871"/>
        <end position="880"/>
    </location>
</feature>
<dbReference type="GO" id="GO:0043161">
    <property type="term" value="P:proteasome-mediated ubiquitin-dependent protein catabolic process"/>
    <property type="evidence" value="ECO:0007669"/>
    <property type="project" value="TreeGrafter"/>
</dbReference>
<dbReference type="SUPFAM" id="SSF57850">
    <property type="entry name" value="RING/U-box"/>
    <property type="match status" value="1"/>
</dbReference>
<feature type="region of interest" description="Disordered" evidence="7">
    <location>
        <begin position="963"/>
        <end position="988"/>
    </location>
</feature>
<feature type="region of interest" description="Disordered" evidence="7">
    <location>
        <begin position="294"/>
        <end position="946"/>
    </location>
</feature>
<sequence length="1324" mass="146547">MEQFEQLLTCCVCLDRYRNPKLLPCQHSFCMEPCMDGLVDYVRRQVKCPECRAEHRIPYQGVQGFPTNVTLQRFLELHIEITGELPDPTSGQIMERCTVCSEKSYCTMCSHCEKKTCGECKSAHMDILRREIARINNQIRRGVHRLQDALAIVEKNSMNLQTNCLSVSDEIDVIFRRLNKALKDRTDSLRMEVDRYLGTEMQCLTTLKDNLELEIANIQSNCDLADKYMTENVDWEDSELMDAKEIFLKTVDFIRNFEYETGDYARRVRFTMSMDPNQLVMHVATYGELNMSTGHPGGLSGSSSAMLQPPSGPGLMRSKSDHRLASQFRQDEGRSHGRGGYDDADQEPPLSGRKFGERPPPRQDPGRYGRGNDYDYDYEETNRPARSRFRSRFVRSQQDNDSDNEQTSRNVRFTEPPPKERERVLDTEDVSRGPLSGIFRLTDSPRVMKKLQESEQKGKRKEKEPPAPIQVQQKTQPPKRTPVVTNRQVSEEDEISKLKRQNKGATSSTETTDARPASERVAALKRTGDDSDDSRNNSTPGSPTRKTPQTEAASSEEESDESVSSSQTHHKTAATNKVTPVTTPRKLSDSHKLTTRSGSSDSSTSSDSSGSGSSSGIRNTGAAYTTEEVKQKILSRTNPESTDASRNRATSASSAADKKEATTPSARPAFQSRFLNRTTVPPPAEKPKEEEADETESSSEEETEESSDESEEEQPKKSSNNSDMAKTDIGPLLARSSQARETAESRRNSRDDTTYGRTNSGSYKTSYSPEESPSRYSRTRPKSQEDESPSRYSRSRPTTVDEEPANRYGRVRPTTLDDDSPSRYGSSGYTSRFLNKSKSTATVPDDDDKSPTDDDSKYPSGRARYMALKDRRNRLARSKSSHTFGDDDDLDEPMSPTTTSPSAYIAARYGSTLTGGSDLARSRSSHTLKSRETSPERSTGGGVDKDGAALSSWARYLKNKYGNRGTKETKDSSLGSSSSLSPSSSSSAARRLSLGLPLRAANEHGSSDDDSKNVLGSPISPTAATAAAGIAAVVGTTPRSQYLQKRRQLFQVGSRGSEPGYFTWPRGIAVGPENTIVVADSSNHRVQVFNAIGEFVKEFGVYGNGEGEFDCLAGVAVNRIGQYIIADRYNHRIQVLDPSGRFLRAFGSQGTTDGKFNYPWGITTDALGFIYVCDKENHRVQVFQSDGTFVGKFGSCGSKPGQLEHPHYIAVSNTNRVIVSDSNNHRIQIFDVNGRVLSAFGTEGCSEGQFKFPRGVAVDDQGYIFVADSGNNRVQIFHPDGSFLRSLGSWGSGDGEFKGLEGVAVTSNGNILVCDRENHRVQVF</sequence>
<feature type="compositionally biased region" description="Low complexity" evidence="7">
    <location>
        <begin position="641"/>
        <end position="655"/>
    </location>
</feature>
<protein>
    <submittedName>
        <fullName evidence="9">Putative ring finger protein nhl-1</fullName>
    </submittedName>
</protein>
<dbReference type="GO" id="GO:0061630">
    <property type="term" value="F:ubiquitin protein ligase activity"/>
    <property type="evidence" value="ECO:0007669"/>
    <property type="project" value="TreeGrafter"/>
</dbReference>
<evidence type="ECO:0000256" key="2">
    <source>
        <dbReference type="ARBA" id="ARBA00022737"/>
    </source>
</evidence>
<dbReference type="Gene3D" id="2.120.10.30">
    <property type="entry name" value="TolB, C-terminal domain"/>
    <property type="match status" value="3"/>
</dbReference>
<dbReference type="FunFam" id="2.120.10.30:FF:000037">
    <property type="entry name" value="Uncharacterized protein, isoform E"/>
    <property type="match status" value="1"/>
</dbReference>
<dbReference type="GO" id="GO:0000209">
    <property type="term" value="P:protein polyubiquitination"/>
    <property type="evidence" value="ECO:0007669"/>
    <property type="project" value="TreeGrafter"/>
</dbReference>
<dbReference type="FunFam" id="3.30.40.10:FF:000185">
    <property type="entry name" value="RING finger protein nhl-1"/>
    <property type="match status" value="1"/>
</dbReference>
<feature type="compositionally biased region" description="Polar residues" evidence="7">
    <location>
        <begin position="573"/>
        <end position="582"/>
    </location>
</feature>
<feature type="compositionally biased region" description="Low complexity" evidence="7">
    <location>
        <begin position="765"/>
        <end position="776"/>
    </location>
</feature>
<dbReference type="Pfam" id="PF01436">
    <property type="entry name" value="NHL"/>
    <property type="match status" value="6"/>
</dbReference>
<keyword evidence="1" id="KW-0479">Metal-binding</keyword>
<accession>A0A6M2DGI7</accession>
<dbReference type="GO" id="GO:0008270">
    <property type="term" value="F:zinc ion binding"/>
    <property type="evidence" value="ECO:0007669"/>
    <property type="project" value="UniProtKB-KW"/>
</dbReference>
<dbReference type="InterPro" id="IPR050952">
    <property type="entry name" value="TRIM-NHL_E3_ligases"/>
</dbReference>